<dbReference type="SMART" id="SM00052">
    <property type="entry name" value="EAL"/>
    <property type="match status" value="1"/>
</dbReference>
<name>A0A1I1LEA5_9GAMM</name>
<dbReference type="Pfam" id="PF00563">
    <property type="entry name" value="EAL"/>
    <property type="match status" value="1"/>
</dbReference>
<dbReference type="SMART" id="SM00065">
    <property type="entry name" value="GAF"/>
    <property type="match status" value="1"/>
</dbReference>
<dbReference type="Gene3D" id="3.30.450.40">
    <property type="match status" value="1"/>
</dbReference>
<dbReference type="SMART" id="SM00267">
    <property type="entry name" value="GGDEF"/>
    <property type="match status" value="1"/>
</dbReference>
<protein>
    <submittedName>
        <fullName evidence="2">EAL domain, c-di-GMP-specific phosphodiesterase class I (Or its enzymatically inactive variant)</fullName>
    </submittedName>
</protein>
<dbReference type="OrthoDB" id="6597954at2"/>
<dbReference type="Pfam" id="PF01590">
    <property type="entry name" value="GAF"/>
    <property type="match status" value="1"/>
</dbReference>
<dbReference type="EMBL" id="FOLY01000005">
    <property type="protein sequence ID" value="SFC71349.1"/>
    <property type="molecule type" value="Genomic_DNA"/>
</dbReference>
<dbReference type="GO" id="GO:0071111">
    <property type="term" value="F:cyclic-guanylate-specific phosphodiesterase activity"/>
    <property type="evidence" value="ECO:0007669"/>
    <property type="project" value="InterPro"/>
</dbReference>
<feature type="domain" description="EAL" evidence="1">
    <location>
        <begin position="335"/>
        <end position="589"/>
    </location>
</feature>
<dbReference type="Proteomes" id="UP000199046">
    <property type="component" value="Unassembled WGS sequence"/>
</dbReference>
<dbReference type="CDD" id="cd01948">
    <property type="entry name" value="EAL"/>
    <property type="match status" value="1"/>
</dbReference>
<dbReference type="InterPro" id="IPR050706">
    <property type="entry name" value="Cyclic-di-GMP_PDE-like"/>
</dbReference>
<evidence type="ECO:0000313" key="3">
    <source>
        <dbReference type="Proteomes" id="UP000199046"/>
    </source>
</evidence>
<dbReference type="RefSeq" id="WP_090134351.1">
    <property type="nucleotide sequence ID" value="NZ_FOLY01000005.1"/>
</dbReference>
<accession>A0A1I1LEA5</accession>
<proteinExistence type="predicted"/>
<evidence type="ECO:0000259" key="1">
    <source>
        <dbReference type="PROSITE" id="PS50883"/>
    </source>
</evidence>
<dbReference type="InterPro" id="IPR029016">
    <property type="entry name" value="GAF-like_dom_sf"/>
</dbReference>
<evidence type="ECO:0000313" key="2">
    <source>
        <dbReference type="EMBL" id="SFC71349.1"/>
    </source>
</evidence>
<gene>
    <name evidence="2" type="ORF">SAMN05421848_2398</name>
</gene>
<dbReference type="PANTHER" id="PTHR33121">
    <property type="entry name" value="CYCLIC DI-GMP PHOSPHODIESTERASE PDEF"/>
    <property type="match status" value="1"/>
</dbReference>
<dbReference type="PROSITE" id="PS50883">
    <property type="entry name" value="EAL"/>
    <property type="match status" value="1"/>
</dbReference>
<dbReference type="InterPro" id="IPR043128">
    <property type="entry name" value="Rev_trsase/Diguanyl_cyclase"/>
</dbReference>
<keyword evidence="3" id="KW-1185">Reference proteome</keyword>
<dbReference type="Gene3D" id="3.30.70.270">
    <property type="match status" value="1"/>
</dbReference>
<dbReference type="Gene3D" id="3.20.20.450">
    <property type="entry name" value="EAL domain"/>
    <property type="match status" value="1"/>
</dbReference>
<dbReference type="InterPro" id="IPR001633">
    <property type="entry name" value="EAL_dom"/>
</dbReference>
<dbReference type="InterPro" id="IPR003018">
    <property type="entry name" value="GAF"/>
</dbReference>
<dbReference type="InterPro" id="IPR035919">
    <property type="entry name" value="EAL_sf"/>
</dbReference>
<organism evidence="2 3">
    <name type="scientific">Kushneria avicenniae</name>
    <dbReference type="NCBI Taxonomy" id="402385"/>
    <lineage>
        <taxon>Bacteria</taxon>
        <taxon>Pseudomonadati</taxon>
        <taxon>Pseudomonadota</taxon>
        <taxon>Gammaproteobacteria</taxon>
        <taxon>Oceanospirillales</taxon>
        <taxon>Halomonadaceae</taxon>
        <taxon>Kushneria</taxon>
    </lineage>
</organism>
<dbReference type="AlphaFoldDB" id="A0A1I1LEA5"/>
<reference evidence="3" key="1">
    <citation type="submission" date="2016-10" db="EMBL/GenBank/DDBJ databases">
        <authorList>
            <person name="Varghese N."/>
            <person name="Submissions S."/>
        </authorList>
    </citation>
    <scope>NUCLEOTIDE SEQUENCE [LARGE SCALE GENOMIC DNA]</scope>
    <source>
        <strain evidence="3">DSM 23439</strain>
    </source>
</reference>
<dbReference type="SUPFAM" id="SSF141868">
    <property type="entry name" value="EAL domain-like"/>
    <property type="match status" value="1"/>
</dbReference>
<dbReference type="SUPFAM" id="SSF55781">
    <property type="entry name" value="GAF domain-like"/>
    <property type="match status" value="1"/>
</dbReference>
<sequence>MSPEQNLSTSEKQKLAELEAFRLARLGTNQLLDKLTSLMAQLLHVPTSLVTLLGSDRQWLKSKCNFGPDETSRDASFCRRTVERNDLVIVEDATLDSEFKDNPLVTAEPHIRFYAGVPLTTPDGHLVGGVCIIDYRPRRLDEKEGNLLRSFADIASGILETSNNVGFIDPVTLLPNRLRLMRDLEDLTTQSDKPHTLIFLETTRQGYYFELARGFGIDAVEHISYKIANLLRISLPPGLQLYSVMLSRMAILVPQADRQQAFDVLKDFDKRMEKAFRTRLPVRLDLKAGYHDFDPATTRARTAFRRSFCALYDALTNSETVMPYRADFDKAQRRKLELANGISAALKSDNQLYLVYQPKVCLETRQIVGFEALLRWHHPKLGTIPPLDFIPLVSQTTLINPLTLWVVREVAKTLKRFEALNVHLPVSINATTTNLVDDQFADHVSTILFELDVNAELIEIECLETEELLNNPQAVSTLDALKHQGIRIALDDFGSGYSNLKYLQRIPAQVIKLDKCLITNIDKDPDGLLIATHLIQMLQSLGFEVVAEGVEDATTAAQLEKLHCNIGQGYFFYHPMPLEEVLHVLNRQG</sequence>
<dbReference type="PANTHER" id="PTHR33121:SF19">
    <property type="entry name" value="CYCLIC DI-GMP PHOSPHODIESTERASE PA2567"/>
    <property type="match status" value="1"/>
</dbReference>
<dbReference type="InterPro" id="IPR000160">
    <property type="entry name" value="GGDEF_dom"/>
</dbReference>
<dbReference type="STRING" id="402385.SAMN05421848_2398"/>